<feature type="region of interest" description="Disordered" evidence="2">
    <location>
        <begin position="237"/>
        <end position="282"/>
    </location>
</feature>
<evidence type="ECO:0000256" key="2">
    <source>
        <dbReference type="SAM" id="MobiDB-lite"/>
    </source>
</evidence>
<proteinExistence type="predicted"/>
<feature type="region of interest" description="Disordered" evidence="2">
    <location>
        <begin position="134"/>
        <end position="184"/>
    </location>
</feature>
<dbReference type="CDD" id="cd00201">
    <property type="entry name" value="WW"/>
    <property type="match status" value="1"/>
</dbReference>
<dbReference type="Proteomes" id="UP000198287">
    <property type="component" value="Unassembled WGS sequence"/>
</dbReference>
<name>A0A226EGM9_FOLCA</name>
<organism evidence="4 5">
    <name type="scientific">Folsomia candida</name>
    <name type="common">Springtail</name>
    <dbReference type="NCBI Taxonomy" id="158441"/>
    <lineage>
        <taxon>Eukaryota</taxon>
        <taxon>Metazoa</taxon>
        <taxon>Ecdysozoa</taxon>
        <taxon>Arthropoda</taxon>
        <taxon>Hexapoda</taxon>
        <taxon>Collembola</taxon>
        <taxon>Entomobryomorpha</taxon>
        <taxon>Isotomoidea</taxon>
        <taxon>Isotomidae</taxon>
        <taxon>Proisotominae</taxon>
        <taxon>Folsomia</taxon>
    </lineage>
</organism>
<evidence type="ECO:0000313" key="4">
    <source>
        <dbReference type="EMBL" id="OXA56297.1"/>
    </source>
</evidence>
<feature type="compositionally biased region" description="Basic and acidic residues" evidence="2">
    <location>
        <begin position="862"/>
        <end position="876"/>
    </location>
</feature>
<dbReference type="EMBL" id="LNIX01000004">
    <property type="protein sequence ID" value="OXA56297.1"/>
    <property type="molecule type" value="Genomic_DNA"/>
</dbReference>
<dbReference type="InterPro" id="IPR053233">
    <property type="entry name" value="ABRA-related"/>
</dbReference>
<feature type="compositionally biased region" description="Low complexity" evidence="2">
    <location>
        <begin position="740"/>
        <end position="751"/>
    </location>
</feature>
<keyword evidence="1" id="KW-0175">Coiled coil</keyword>
<dbReference type="SMART" id="SM00456">
    <property type="entry name" value="WW"/>
    <property type="match status" value="1"/>
</dbReference>
<feature type="compositionally biased region" description="Pro residues" evidence="2">
    <location>
        <begin position="141"/>
        <end position="153"/>
    </location>
</feature>
<feature type="compositionally biased region" description="Polar residues" evidence="2">
    <location>
        <begin position="831"/>
        <end position="848"/>
    </location>
</feature>
<feature type="region of interest" description="Disordered" evidence="2">
    <location>
        <begin position="689"/>
        <end position="771"/>
    </location>
</feature>
<gene>
    <name evidence="4" type="ORF">Fcan01_08588</name>
</gene>
<dbReference type="AlphaFoldDB" id="A0A226EGM9"/>
<feature type="region of interest" description="Disordered" evidence="2">
    <location>
        <begin position="1205"/>
        <end position="1232"/>
    </location>
</feature>
<feature type="compositionally biased region" description="Basic and acidic residues" evidence="2">
    <location>
        <begin position="260"/>
        <end position="278"/>
    </location>
</feature>
<dbReference type="PROSITE" id="PS01159">
    <property type="entry name" value="WW_DOMAIN_1"/>
    <property type="match status" value="1"/>
</dbReference>
<dbReference type="SUPFAM" id="SSF51045">
    <property type="entry name" value="WW domain"/>
    <property type="match status" value="1"/>
</dbReference>
<dbReference type="OMA" id="MKNKHTM"/>
<feature type="compositionally biased region" description="Polar residues" evidence="2">
    <location>
        <begin position="689"/>
        <end position="739"/>
    </location>
</feature>
<evidence type="ECO:0000313" key="5">
    <source>
        <dbReference type="Proteomes" id="UP000198287"/>
    </source>
</evidence>
<feature type="region of interest" description="Disordered" evidence="2">
    <location>
        <begin position="923"/>
        <end position="993"/>
    </location>
</feature>
<dbReference type="PANTHER" id="PTHR21715">
    <property type="entry name" value="RH04127P"/>
    <property type="match status" value="1"/>
</dbReference>
<feature type="compositionally biased region" description="Polar residues" evidence="2">
    <location>
        <begin position="974"/>
        <end position="985"/>
    </location>
</feature>
<reference evidence="4 5" key="1">
    <citation type="submission" date="2015-12" db="EMBL/GenBank/DDBJ databases">
        <title>The genome of Folsomia candida.</title>
        <authorList>
            <person name="Faddeeva A."/>
            <person name="Derks M.F."/>
            <person name="Anvar Y."/>
            <person name="Smit S."/>
            <person name="Van Straalen N."/>
            <person name="Roelofs D."/>
        </authorList>
    </citation>
    <scope>NUCLEOTIDE SEQUENCE [LARGE SCALE GENOMIC DNA]</scope>
    <source>
        <strain evidence="4 5">VU population</strain>
        <tissue evidence="4">Whole body</tissue>
    </source>
</reference>
<feature type="compositionally biased region" description="Low complexity" evidence="2">
    <location>
        <begin position="1205"/>
        <end position="1221"/>
    </location>
</feature>
<feature type="compositionally biased region" description="Low complexity" evidence="2">
    <location>
        <begin position="958"/>
        <end position="973"/>
    </location>
</feature>
<feature type="region of interest" description="Disordered" evidence="2">
    <location>
        <begin position="346"/>
        <end position="393"/>
    </location>
</feature>
<evidence type="ECO:0000256" key="1">
    <source>
        <dbReference type="SAM" id="Coils"/>
    </source>
</evidence>
<evidence type="ECO:0000259" key="3">
    <source>
        <dbReference type="PROSITE" id="PS50020"/>
    </source>
</evidence>
<feature type="coiled-coil region" evidence="1">
    <location>
        <begin position="416"/>
        <end position="466"/>
    </location>
</feature>
<feature type="region of interest" description="Disordered" evidence="2">
    <location>
        <begin position="831"/>
        <end position="881"/>
    </location>
</feature>
<dbReference type="Pfam" id="PF00397">
    <property type="entry name" value="WW"/>
    <property type="match status" value="1"/>
</dbReference>
<dbReference type="PANTHER" id="PTHR21715:SF0">
    <property type="entry name" value="RH04127P"/>
    <property type="match status" value="1"/>
</dbReference>
<dbReference type="PROSITE" id="PS50020">
    <property type="entry name" value="WW_DOMAIN_2"/>
    <property type="match status" value="1"/>
</dbReference>
<keyword evidence="5" id="KW-1185">Reference proteome</keyword>
<feature type="compositionally biased region" description="Polar residues" evidence="2">
    <location>
        <begin position="928"/>
        <end position="957"/>
    </location>
</feature>
<protein>
    <submittedName>
        <fullName evidence="4">Pericentrin</fullName>
    </submittedName>
</protein>
<dbReference type="OrthoDB" id="6344460at2759"/>
<feature type="compositionally biased region" description="Low complexity" evidence="2">
    <location>
        <begin position="154"/>
        <end position="166"/>
    </location>
</feature>
<dbReference type="Gene3D" id="3.30.1470.10">
    <property type="entry name" value="Photosystem I PsaD, reaction center subunit II"/>
    <property type="match status" value="1"/>
</dbReference>
<comment type="caution">
    <text evidence="4">The sequence shown here is derived from an EMBL/GenBank/DDBJ whole genome shotgun (WGS) entry which is preliminary data.</text>
</comment>
<accession>A0A226EGM9</accession>
<feature type="coiled-coil region" evidence="1">
    <location>
        <begin position="606"/>
        <end position="645"/>
    </location>
</feature>
<dbReference type="InterPro" id="IPR036020">
    <property type="entry name" value="WW_dom_sf"/>
</dbReference>
<dbReference type="InterPro" id="IPR001202">
    <property type="entry name" value="WW_dom"/>
</dbReference>
<dbReference type="STRING" id="158441.A0A226EGM9"/>
<sequence>MKSAASQGGGTALLVGQLVSKRMNSLLLPSPKVPPPAVEIYAEDTSRCDISEGDIEEFAKLLGIDLDQEPHFRSLVEEGLLAPLPPEWKPCKDLTNNQFYYFNLTSNESQWEHPLNEVYREKVLQLRQDRVMNRIQELPPTTRPPKKNLPPLGPLKKVGVSRPPSSLGGGRPPTPANRLDDNLTLNRVTSGLGVLTKELEQYDLDQDADLPPPSSRMVKKPMSSGLILTGEGANFLKPKVVGDQQPPPPPTSTLSNPLLSEDKSKSEYDETSDNKTGLELDLIPPTTTTKSILNSRKGLLNVIDSEEWMLKPEIMTGEEKKLLSDLNIPLKDRHGVKFALDDNTEFKFDPEDSEDASESPQNHPNRVMYPGAKSSDESTDTDENSGRNNNKFVLGEKKNEKISSQNLGQLNLDERKATLRQNMENELTKYKELLEKERKEREAQIKKHTEMTLEEIRSEKDSLVRKARQDFDAQKNIELDKVKRELDLMVKVEVDKLKVLFDKELEERRDEIRKQHDVAMSLLTKEFDSLNDTEKAAVFAKNLSDATIKLNTELKEHKESLRDEQKKQIQQMRDYHQTFIEKLKKDLSSEEVRVQSEHTKRLADIVTSFTKESQDLQERLKEEQASNLEALMGNFETEKRALQDELKTGIASLRNDLQGLKDSANVQNDGVQNKATVSSNVQNSVQNAATSSANVQNTVQNKATPSSNVQNKATPSSNVQNNVQNKATPSSTVQNNSQNKAPSSSSPKKTALPPPLPTAPTPTARKSESDVKILSEKYDQLEKKYSYLKKELRKISDAAAARQATKNNAKLPGLKKDRINSDTDIASVVSMSESDSTTAYPSTYNGQQPLPRARHVSTSSRRGTEDENGERTRSPVDEILVENNDKLSTALKSLETLKQQILEIQQSRPSSAVVVNATNGVVTTTPVSKSGRNNNKSGQFSSNSGTGTRRTGVMNNVSSPNSGQNNQRRNSSNLTTRASNQNNNNRRLRPSKSTPELAGLLELGDANSDPAEENSSHQIVQDAKEFIRTQKERLKIHPPSSAMTATELTLQAIHNSYLQSQHRLPHSKASPEIGLTTFSETESSGVGSMSFVPGMGTSDLLKSSTEKKKISKDIEAICSSLSHMDEQMKLMWSVVNTNPNNSALQGQGQGQGQPLYPRLYHHDPHHVLNNYLPPQPRLTPSNLLNSLDKELQQFKATKEKILSQFSTSSNKNNNNNRASTSDLLVIGSSGDQGIQDKTKDLRDWLEKF</sequence>
<feature type="domain" description="WW" evidence="3">
    <location>
        <begin position="82"/>
        <end position="116"/>
    </location>
</feature>